<evidence type="ECO:0000259" key="13">
    <source>
        <dbReference type="PROSITE" id="PS50893"/>
    </source>
</evidence>
<keyword evidence="1 11" id="KW-0963">Cytoplasm</keyword>
<evidence type="ECO:0000256" key="9">
    <source>
        <dbReference type="ARBA" id="ARBA00049360"/>
    </source>
</evidence>
<proteinExistence type="inferred from homology"/>
<dbReference type="Gene3D" id="1.10.287.380">
    <property type="entry name" value="Valyl-tRNA synthetase, C-terminal domain"/>
    <property type="match status" value="1"/>
</dbReference>
<accession>A0AB72UGU3</accession>
<dbReference type="InterPro" id="IPR043686">
    <property type="entry name" value="Uup"/>
</dbReference>
<reference evidence="14 15" key="1">
    <citation type="journal article" date="2012" name="J. Bacteriol.">
        <title>Genome sequence of Thalassospira xiamenensis type strain M-5.</title>
        <authorList>
            <person name="Lai Q."/>
            <person name="Shao Z."/>
        </authorList>
    </citation>
    <scope>NUCLEOTIDE SEQUENCE [LARGE SCALE GENOMIC DNA]</scope>
    <source>
        <strain evidence="14 15">M-5</strain>
    </source>
</reference>
<keyword evidence="4 11" id="KW-0227">DNA damage</keyword>
<keyword evidence="5 11" id="KW-0378">Hydrolase</keyword>
<dbReference type="Pfam" id="PF16326">
    <property type="entry name" value="ABC_tran_CTD"/>
    <property type="match status" value="1"/>
</dbReference>
<keyword evidence="7 11" id="KW-0238">DNA-binding</keyword>
<dbReference type="KEGG" id="txi:TH3_15695"/>
<dbReference type="AlphaFoldDB" id="A0AB72UGU3"/>
<feature type="region of interest" description="Disordered" evidence="12">
    <location>
        <begin position="530"/>
        <end position="563"/>
    </location>
</feature>
<feature type="binding site" evidence="11">
    <location>
        <begin position="340"/>
        <end position="347"/>
    </location>
    <ligand>
        <name>ATP</name>
        <dbReference type="ChEBI" id="CHEBI:30616"/>
        <label>2</label>
    </ligand>
</feature>
<dbReference type="SMART" id="SM00382">
    <property type="entry name" value="AAA"/>
    <property type="match status" value="2"/>
</dbReference>
<evidence type="ECO:0000313" key="14">
    <source>
        <dbReference type="EMBL" id="AJD53243.1"/>
    </source>
</evidence>
<dbReference type="CDD" id="cd03221">
    <property type="entry name" value="ABCF_EF-3"/>
    <property type="match status" value="2"/>
</dbReference>
<keyword evidence="8 11" id="KW-0234">DNA repair</keyword>
<feature type="domain" description="ABC transporter" evidence="13">
    <location>
        <begin position="308"/>
        <end position="526"/>
    </location>
</feature>
<evidence type="ECO:0000256" key="8">
    <source>
        <dbReference type="ARBA" id="ARBA00023204"/>
    </source>
</evidence>
<dbReference type="GO" id="GO:0003677">
    <property type="term" value="F:DNA binding"/>
    <property type="evidence" value="ECO:0007669"/>
    <property type="project" value="UniProtKB-UniRule"/>
</dbReference>
<dbReference type="Gene3D" id="3.40.50.300">
    <property type="entry name" value="P-loop containing nucleotide triphosphate hydrolases"/>
    <property type="match status" value="2"/>
</dbReference>
<dbReference type="HAMAP" id="MF_00848">
    <property type="entry name" value="Uup"/>
    <property type="match status" value="1"/>
</dbReference>
<gene>
    <name evidence="11" type="primary">uup</name>
    <name evidence="14" type="ORF">TH3_15695</name>
</gene>
<dbReference type="PROSITE" id="PS00211">
    <property type="entry name" value="ABC_TRANSPORTER_1"/>
    <property type="match status" value="1"/>
</dbReference>
<evidence type="ECO:0000256" key="7">
    <source>
        <dbReference type="ARBA" id="ARBA00023125"/>
    </source>
</evidence>
<evidence type="ECO:0000256" key="11">
    <source>
        <dbReference type="HAMAP-Rule" id="MF_00848"/>
    </source>
</evidence>
<dbReference type="PANTHER" id="PTHR42855:SF1">
    <property type="entry name" value="ABC TRANSPORTER DOMAIN-CONTAINING PROTEIN"/>
    <property type="match status" value="1"/>
</dbReference>
<dbReference type="Pfam" id="PF00005">
    <property type="entry name" value="ABC_tran"/>
    <property type="match status" value="2"/>
</dbReference>
<dbReference type="Proteomes" id="UP000007127">
    <property type="component" value="Chromosome"/>
</dbReference>
<comment type="similarity">
    <text evidence="10 11">Belongs to the ABC transporter superfamily. ABCF family. Uup subfamily.</text>
</comment>
<dbReference type="InterPro" id="IPR003593">
    <property type="entry name" value="AAA+_ATPase"/>
</dbReference>
<dbReference type="InterPro" id="IPR027417">
    <property type="entry name" value="P-loop_NTPase"/>
</dbReference>
<feature type="domain" description="ABC transporter" evidence="13">
    <location>
        <begin position="29"/>
        <end position="241"/>
    </location>
</feature>
<keyword evidence="6 11" id="KW-0067">ATP-binding</keyword>
<evidence type="ECO:0000256" key="12">
    <source>
        <dbReference type="SAM" id="MobiDB-lite"/>
    </source>
</evidence>
<dbReference type="GO" id="GO:0016887">
    <property type="term" value="F:ATP hydrolysis activity"/>
    <property type="evidence" value="ECO:0007669"/>
    <property type="project" value="UniProtKB-UniRule"/>
</dbReference>
<evidence type="ECO:0000256" key="4">
    <source>
        <dbReference type="ARBA" id="ARBA00022763"/>
    </source>
</evidence>
<comment type="catalytic activity">
    <reaction evidence="9 11">
        <text>ATP + H2O = ADP + phosphate + H(+)</text>
        <dbReference type="Rhea" id="RHEA:13065"/>
        <dbReference type="ChEBI" id="CHEBI:15377"/>
        <dbReference type="ChEBI" id="CHEBI:15378"/>
        <dbReference type="ChEBI" id="CHEBI:30616"/>
        <dbReference type="ChEBI" id="CHEBI:43474"/>
        <dbReference type="ChEBI" id="CHEBI:456216"/>
    </reaction>
</comment>
<sequence length="633" mass="69769">MQDAAICGLQGASFHDLKLIGFSMAPPLININDIRLTFGGNDLFSDVSFAIGDRDRLCLVGRNGGGKSTLLKIIAGEIEADGGERFVQPGCKIAYLNQEPKFDGYATVEEYVLSALDEHEIDYAYRVYMLLDSVNIDPQADPTKLSGGEGRRAAIARALIADPQVLLLDEPTNHLDLPTIEWLEGEIKNFRGAVVVISHDRAFLNAISTGILWIDRGVMHRTDQNFSKFEEWSEEIFRKEAEERAKLDKLIAQETVWSVQGISARRKRNQGRLRRLWDMRETRSQQIERIGNVSLAADAGSTSGKVVIEATDITKSFGDRTILTGFSTRILRGDKVGIIGPNGAGKTTLLKMLTGQLEPDSGTIKIGTNLNASYFDQKRAALDDNMTLWDTLCDIGGDQVMVRGNPRHVVSYLRDFLFDEKQARSPVGALSGGERNRLLLAKQLAKPTNLLIMDEPTNDLDMDTLDLLQEMLADYEGTLLLVSHDRDFLDRVVTSSIVMEGNGIATEYPGGYSDYIAQRKLSAAPAVAEEKLGSTSGKGGKKSVSSQAAKPKPTGKMSYKDQREYDNLPGQIAKLEAEIAEIEAALSDGSLFTKDPDAFQKKVDRMAAARAELEAGEERWLELEMLREELGLS</sequence>
<evidence type="ECO:0000256" key="1">
    <source>
        <dbReference type="ARBA" id="ARBA00022490"/>
    </source>
</evidence>
<dbReference type="PROSITE" id="PS50893">
    <property type="entry name" value="ABC_TRANSPORTER_2"/>
    <property type="match status" value="2"/>
</dbReference>
<dbReference type="GO" id="GO:0006281">
    <property type="term" value="P:DNA repair"/>
    <property type="evidence" value="ECO:0007669"/>
    <property type="project" value="UniProtKB-KW"/>
</dbReference>
<dbReference type="FunFam" id="3.40.50.300:FF:000309">
    <property type="entry name" value="ABC transporter ATP-binding protein"/>
    <property type="match status" value="1"/>
</dbReference>
<dbReference type="GO" id="GO:0005524">
    <property type="term" value="F:ATP binding"/>
    <property type="evidence" value="ECO:0007669"/>
    <property type="project" value="UniProtKB-UniRule"/>
</dbReference>
<evidence type="ECO:0000256" key="3">
    <source>
        <dbReference type="ARBA" id="ARBA00022741"/>
    </source>
</evidence>
<name>A0AB72UGU3_9PROT</name>
<evidence type="ECO:0000256" key="10">
    <source>
        <dbReference type="ARBA" id="ARBA00061478"/>
    </source>
</evidence>
<keyword evidence="3 11" id="KW-0547">Nucleotide-binding</keyword>
<dbReference type="InterPro" id="IPR017871">
    <property type="entry name" value="ABC_transporter-like_CS"/>
</dbReference>
<evidence type="ECO:0000313" key="15">
    <source>
        <dbReference type="Proteomes" id="UP000007127"/>
    </source>
</evidence>
<evidence type="ECO:0000256" key="5">
    <source>
        <dbReference type="ARBA" id="ARBA00022801"/>
    </source>
</evidence>
<dbReference type="PANTHER" id="PTHR42855">
    <property type="entry name" value="ABC TRANSPORTER ATP-BINDING SUBUNIT"/>
    <property type="match status" value="1"/>
</dbReference>
<dbReference type="EMBL" id="CP004388">
    <property type="protein sequence ID" value="AJD53243.1"/>
    <property type="molecule type" value="Genomic_DNA"/>
</dbReference>
<dbReference type="GO" id="GO:0005737">
    <property type="term" value="C:cytoplasm"/>
    <property type="evidence" value="ECO:0007669"/>
    <property type="project" value="UniProtKB-SubCell"/>
</dbReference>
<organism evidence="14 15">
    <name type="scientific">Thalassospira xiamenensis M-5 = DSM 17429</name>
    <dbReference type="NCBI Taxonomy" id="1123366"/>
    <lineage>
        <taxon>Bacteria</taxon>
        <taxon>Pseudomonadati</taxon>
        <taxon>Pseudomonadota</taxon>
        <taxon>Alphaproteobacteria</taxon>
        <taxon>Rhodospirillales</taxon>
        <taxon>Thalassospiraceae</taxon>
        <taxon>Thalassospira</taxon>
    </lineage>
</organism>
<dbReference type="SUPFAM" id="SSF52540">
    <property type="entry name" value="P-loop containing nucleoside triphosphate hydrolases"/>
    <property type="match status" value="2"/>
</dbReference>
<evidence type="ECO:0000256" key="6">
    <source>
        <dbReference type="ARBA" id="ARBA00022840"/>
    </source>
</evidence>
<dbReference type="InterPro" id="IPR003439">
    <property type="entry name" value="ABC_transporter-like_ATP-bd"/>
</dbReference>
<comment type="function">
    <text evidence="11">Probably plays a role in ribosome assembly or function. May be involved in resolution of branched DNA intermediates that result from template switching in postreplication gaps. Binds DNA and has ATPase activity.</text>
</comment>
<dbReference type="InterPro" id="IPR051309">
    <property type="entry name" value="ABCF_ATPase"/>
</dbReference>
<protein>
    <recommendedName>
        <fullName evidence="11">ATP-binding protein Uup</fullName>
        <ecNumber evidence="11">3.6.1.-</ecNumber>
    </recommendedName>
</protein>
<dbReference type="EC" id="3.6.1.-" evidence="11"/>
<comment type="caution">
    <text evidence="11">Lacks conserved residue(s) required for the propagation of feature annotation.</text>
</comment>
<dbReference type="GO" id="GO:0043022">
    <property type="term" value="F:ribosome binding"/>
    <property type="evidence" value="ECO:0007669"/>
    <property type="project" value="UniProtKB-UniRule"/>
</dbReference>
<dbReference type="InterPro" id="IPR037118">
    <property type="entry name" value="Val-tRNA_synth_C_sf"/>
</dbReference>
<comment type="subcellular location">
    <subcellularLocation>
        <location evidence="11">Cytoplasm</location>
    </subcellularLocation>
    <text evidence="11">Associates with ribosomes.</text>
</comment>
<evidence type="ECO:0000256" key="2">
    <source>
        <dbReference type="ARBA" id="ARBA00022737"/>
    </source>
</evidence>
<dbReference type="InterPro" id="IPR032524">
    <property type="entry name" value="ABC_tran_C"/>
</dbReference>
<keyword evidence="2 11" id="KW-0677">Repeat</keyword>